<dbReference type="RefSeq" id="WP_253241863.1">
    <property type="nucleotide sequence ID" value="NZ_JAMYJR010000040.1"/>
</dbReference>
<dbReference type="EMBL" id="JAMYJR010000040">
    <property type="protein sequence ID" value="MCO8275825.1"/>
    <property type="molecule type" value="Genomic_DNA"/>
</dbReference>
<evidence type="ECO:0000313" key="2">
    <source>
        <dbReference type="Proteomes" id="UP001523369"/>
    </source>
</evidence>
<keyword evidence="2" id="KW-1185">Reference proteome</keyword>
<accession>A0ABT1DY59</accession>
<name>A0ABT1DY59_9ACTN</name>
<protein>
    <submittedName>
        <fullName evidence="1">SitI3 family protein</fullName>
    </submittedName>
</protein>
<evidence type="ECO:0000313" key="1">
    <source>
        <dbReference type="EMBL" id="MCO8275825.1"/>
    </source>
</evidence>
<dbReference type="Proteomes" id="UP001523369">
    <property type="component" value="Unassembled WGS sequence"/>
</dbReference>
<reference evidence="1 2" key="1">
    <citation type="submission" date="2022-06" db="EMBL/GenBank/DDBJ databases">
        <title>New Species of the Genus Actinoplanes, ActinopZanes ferrugineus.</title>
        <authorList>
            <person name="Ding P."/>
        </authorList>
    </citation>
    <scope>NUCLEOTIDE SEQUENCE [LARGE SCALE GENOMIC DNA]</scope>
    <source>
        <strain evidence="1 2">TRM88003</strain>
    </source>
</reference>
<dbReference type="NCBIfam" id="NF040657">
    <property type="entry name" value="immun_SitI3"/>
    <property type="match status" value="1"/>
</dbReference>
<dbReference type="InterPro" id="IPR049799">
    <property type="entry name" value="SitI3-like"/>
</dbReference>
<sequence length="149" mass="16753">MATTYKLILMGDTPVNQIAERAFPVVGERPIGVAPRLAADLKDRYGFDVTVAAGRTGFLDLETDDGSFEYEPESYVRVVFRLDRLADPLWAVANILSAVRRVLDTGSEDAIFDFNGDILLFARWDGVLTKHRRGTWWERYSAGNQLIPD</sequence>
<organism evidence="1 2">
    <name type="scientific">Paractinoplanes aksuensis</name>
    <dbReference type="NCBI Taxonomy" id="2939490"/>
    <lineage>
        <taxon>Bacteria</taxon>
        <taxon>Bacillati</taxon>
        <taxon>Actinomycetota</taxon>
        <taxon>Actinomycetes</taxon>
        <taxon>Micromonosporales</taxon>
        <taxon>Micromonosporaceae</taxon>
        <taxon>Paractinoplanes</taxon>
    </lineage>
</organism>
<gene>
    <name evidence="1" type="ORF">M1L60_35120</name>
</gene>
<proteinExistence type="predicted"/>
<comment type="caution">
    <text evidence="1">The sequence shown here is derived from an EMBL/GenBank/DDBJ whole genome shotgun (WGS) entry which is preliminary data.</text>
</comment>